<dbReference type="PANTHER" id="PTHR24421">
    <property type="entry name" value="NITRATE/NITRITE SENSOR PROTEIN NARX-RELATED"/>
    <property type="match status" value="1"/>
</dbReference>
<dbReference type="EMBL" id="JAUJRV010000014">
    <property type="protein sequence ID" value="MDN7796856.1"/>
    <property type="molecule type" value="Genomic_DNA"/>
</dbReference>
<keyword evidence="1" id="KW-0808">Transferase</keyword>
<feature type="domain" description="PAS" evidence="5">
    <location>
        <begin position="150"/>
        <end position="205"/>
    </location>
</feature>
<feature type="domain" description="PAS" evidence="5">
    <location>
        <begin position="22"/>
        <end position="77"/>
    </location>
</feature>
<dbReference type="Proteomes" id="UP001171620">
    <property type="component" value="Unassembled WGS sequence"/>
</dbReference>
<dbReference type="AlphaFoldDB" id="A0AAW7T0Q2"/>
<dbReference type="SMART" id="SM00091">
    <property type="entry name" value="PAS"/>
    <property type="match status" value="2"/>
</dbReference>
<organism evidence="7 8">
    <name type="scientific">Burkholderia vietnamiensis</name>
    <dbReference type="NCBI Taxonomy" id="60552"/>
    <lineage>
        <taxon>Bacteria</taxon>
        <taxon>Pseudomonadati</taxon>
        <taxon>Pseudomonadota</taxon>
        <taxon>Betaproteobacteria</taxon>
        <taxon>Burkholderiales</taxon>
        <taxon>Burkholderiaceae</taxon>
        <taxon>Burkholderia</taxon>
        <taxon>Burkholderia cepacia complex</taxon>
    </lineage>
</organism>
<evidence type="ECO:0000256" key="3">
    <source>
        <dbReference type="ARBA" id="ARBA00023012"/>
    </source>
</evidence>
<dbReference type="InterPro" id="IPR036890">
    <property type="entry name" value="HATPase_C_sf"/>
</dbReference>
<dbReference type="InterPro" id="IPR035965">
    <property type="entry name" value="PAS-like_dom_sf"/>
</dbReference>
<dbReference type="PROSITE" id="PS50113">
    <property type="entry name" value="PAC"/>
    <property type="match status" value="2"/>
</dbReference>
<dbReference type="CDD" id="cd16917">
    <property type="entry name" value="HATPase_UhpB-NarQ-NarX-like"/>
    <property type="match status" value="1"/>
</dbReference>
<evidence type="ECO:0000313" key="7">
    <source>
        <dbReference type="EMBL" id="MDN7796856.1"/>
    </source>
</evidence>
<dbReference type="Pfam" id="PF08448">
    <property type="entry name" value="PAS_4"/>
    <property type="match status" value="1"/>
</dbReference>
<dbReference type="PANTHER" id="PTHR24421:SF59">
    <property type="entry name" value="OXYGEN SENSOR HISTIDINE KINASE NREB"/>
    <property type="match status" value="1"/>
</dbReference>
<accession>A0AAW7T0Q2</accession>
<dbReference type="RefSeq" id="WP_106919337.1">
    <property type="nucleotide sequence ID" value="NZ_CP085996.1"/>
</dbReference>
<dbReference type="Gene3D" id="3.30.450.20">
    <property type="entry name" value="PAS domain"/>
    <property type="match status" value="2"/>
</dbReference>
<comment type="caution">
    <text evidence="7">The sequence shown here is derived from an EMBL/GenBank/DDBJ whole genome shotgun (WGS) entry which is preliminary data.</text>
</comment>
<dbReference type="Gene3D" id="3.30.565.10">
    <property type="entry name" value="Histidine kinase-like ATPase, C-terminal domain"/>
    <property type="match status" value="1"/>
</dbReference>
<keyword evidence="3" id="KW-0902">Two-component regulatory system</keyword>
<dbReference type="SUPFAM" id="SSF55785">
    <property type="entry name" value="PYP-like sensor domain (PAS domain)"/>
    <property type="match status" value="2"/>
</dbReference>
<proteinExistence type="predicted"/>
<dbReference type="CDD" id="cd00130">
    <property type="entry name" value="PAS"/>
    <property type="match status" value="2"/>
</dbReference>
<dbReference type="Gene3D" id="1.20.5.1930">
    <property type="match status" value="1"/>
</dbReference>
<protein>
    <submittedName>
        <fullName evidence="7">PAS domain S-box protein</fullName>
    </submittedName>
</protein>
<evidence type="ECO:0000259" key="5">
    <source>
        <dbReference type="PROSITE" id="PS50112"/>
    </source>
</evidence>
<evidence type="ECO:0000256" key="2">
    <source>
        <dbReference type="ARBA" id="ARBA00022777"/>
    </source>
</evidence>
<keyword evidence="2" id="KW-0418">Kinase</keyword>
<dbReference type="InterPro" id="IPR013656">
    <property type="entry name" value="PAS_4"/>
</dbReference>
<feature type="region of interest" description="Disordered" evidence="4">
    <location>
        <begin position="437"/>
        <end position="461"/>
    </location>
</feature>
<dbReference type="InterPro" id="IPR011712">
    <property type="entry name" value="Sig_transdc_His_kin_sub3_dim/P"/>
</dbReference>
<dbReference type="GO" id="GO:0016020">
    <property type="term" value="C:membrane"/>
    <property type="evidence" value="ECO:0007669"/>
    <property type="project" value="InterPro"/>
</dbReference>
<evidence type="ECO:0000256" key="1">
    <source>
        <dbReference type="ARBA" id="ARBA00022679"/>
    </source>
</evidence>
<dbReference type="GO" id="GO:0046983">
    <property type="term" value="F:protein dimerization activity"/>
    <property type="evidence" value="ECO:0007669"/>
    <property type="project" value="InterPro"/>
</dbReference>
<evidence type="ECO:0000259" key="6">
    <source>
        <dbReference type="PROSITE" id="PS50113"/>
    </source>
</evidence>
<dbReference type="GO" id="GO:0000155">
    <property type="term" value="F:phosphorelay sensor kinase activity"/>
    <property type="evidence" value="ECO:0007669"/>
    <property type="project" value="InterPro"/>
</dbReference>
<dbReference type="InterPro" id="IPR050482">
    <property type="entry name" value="Sensor_HK_TwoCompSys"/>
</dbReference>
<evidence type="ECO:0000256" key="4">
    <source>
        <dbReference type="SAM" id="MobiDB-lite"/>
    </source>
</evidence>
<dbReference type="Pfam" id="PF02518">
    <property type="entry name" value="HATPase_c"/>
    <property type="match status" value="1"/>
</dbReference>
<feature type="domain" description="PAC" evidence="6">
    <location>
        <begin position="224"/>
        <end position="276"/>
    </location>
</feature>
<dbReference type="InterPro" id="IPR001610">
    <property type="entry name" value="PAC"/>
</dbReference>
<reference evidence="7" key="1">
    <citation type="submission" date="2023-07" db="EMBL/GenBank/DDBJ databases">
        <title>A collection of bacterial strains from the Burkholderia cepacia Research Laboratory and Repository.</title>
        <authorList>
            <person name="Lipuma J."/>
            <person name="Spilker T."/>
            <person name="Caverly L."/>
        </authorList>
    </citation>
    <scope>NUCLEOTIDE SEQUENCE</scope>
    <source>
        <strain evidence="7">AU44268</strain>
    </source>
</reference>
<dbReference type="Pfam" id="PF07730">
    <property type="entry name" value="HisKA_3"/>
    <property type="match status" value="1"/>
</dbReference>
<feature type="domain" description="PAC" evidence="6">
    <location>
        <begin position="97"/>
        <end position="149"/>
    </location>
</feature>
<dbReference type="InterPro" id="IPR003594">
    <property type="entry name" value="HATPase_dom"/>
</dbReference>
<dbReference type="SUPFAM" id="SSF55874">
    <property type="entry name" value="ATPase domain of HSP90 chaperone/DNA topoisomerase II/histidine kinase"/>
    <property type="match status" value="1"/>
</dbReference>
<name>A0AAW7T0Q2_BURVI</name>
<dbReference type="NCBIfam" id="TIGR00229">
    <property type="entry name" value="sensory_box"/>
    <property type="match status" value="2"/>
</dbReference>
<sequence length="497" mass="55605">MEYAENGPNGGHPSEAIAMVSAEERYRSLVDAIRDYAIFLLDPTGHVASWNAGAERIKGYRADEIIGQHFSVFYPSDAQQRGYPAEELARAVTLGRWEDEGWRIRRDGSRFWANVVITPLRDRDGMLVGFAKVTRDLTERRSNEERLRQSEERLRLLMDAVEDAVFMLDPDGHITSWNAGAKRLKGFEPAEIIGHHVSRFYPAEDIAARKPERELATAAAQGRVEDEGWRLRKDGSRFWANVVITAVYGPAGKLLGFAKVTRDMTERNRLKQLEYASELAARIETAREEEKKRISRELHDDLGQQLTALKMGLNRLVTQDDATPSAQAAQLADSMRAALDRAILSVRRLSAGLRPAILDDLGLLPALEWLVDDFRQRSGLRVLFHTERCDVRFTDAASTALFRIVQEALTNIARHAWNPTEVRIAFRCTESQCDLSIEDDGEPAPSTERPPAAVHSSGLAGIRDRVRRLGGTSVAEPLPSRGFGISLSVPRRSVTTD</sequence>
<gene>
    <name evidence="7" type="ORF">QZM33_18130</name>
</gene>
<dbReference type="InterPro" id="IPR000700">
    <property type="entry name" value="PAS-assoc_C"/>
</dbReference>
<dbReference type="SMART" id="SM00086">
    <property type="entry name" value="PAC"/>
    <property type="match status" value="2"/>
</dbReference>
<dbReference type="InterPro" id="IPR000014">
    <property type="entry name" value="PAS"/>
</dbReference>
<dbReference type="Pfam" id="PF13426">
    <property type="entry name" value="PAS_9"/>
    <property type="match status" value="1"/>
</dbReference>
<dbReference type="PROSITE" id="PS50112">
    <property type="entry name" value="PAS"/>
    <property type="match status" value="2"/>
</dbReference>
<evidence type="ECO:0000313" key="8">
    <source>
        <dbReference type="Proteomes" id="UP001171620"/>
    </source>
</evidence>